<organism evidence="3 4">
    <name type="scientific">Cellulomonas shaoxiangyii</name>
    <dbReference type="NCBI Taxonomy" id="2566013"/>
    <lineage>
        <taxon>Bacteria</taxon>
        <taxon>Bacillati</taxon>
        <taxon>Actinomycetota</taxon>
        <taxon>Actinomycetes</taxon>
        <taxon>Micrococcales</taxon>
        <taxon>Cellulomonadaceae</taxon>
        <taxon>Cellulomonas</taxon>
    </lineage>
</organism>
<protein>
    <submittedName>
        <fullName evidence="3">DUF4037 domain-containing protein</fullName>
    </submittedName>
</protein>
<dbReference type="KEGG" id="celz:E5225_15485"/>
<evidence type="ECO:0000313" key="4">
    <source>
        <dbReference type="Proteomes" id="UP000296469"/>
    </source>
</evidence>
<proteinExistence type="predicted"/>
<accession>A0A4P7SKM9</accession>
<feature type="region of interest" description="Disordered" evidence="1">
    <location>
        <begin position="1"/>
        <end position="20"/>
    </location>
</feature>
<dbReference type="RefSeq" id="WP_135972024.1">
    <property type="nucleotide sequence ID" value="NZ_SRZI01000003.1"/>
</dbReference>
<sequence>MRTVRVGGARGGGVRGRLRDPRTRGLAAMPSAPRHDVPVRGADLSEAYYEQVVRAALERHWPGLPHAAGRLGAGSDVLGLDDDMSRDHDWGLRLTVLLDTSDAGSAASPTPERVSAALDESLPDEFDGHPTRFTTSWDARERHRVDVTTVEAFLGTRIGVGTPHDLDSLGWLALTGQAVLEVTAGRLFHDASGTVTRARTLMATYPRDVRLQVLAAGWWRISQELHLLGRAGQVHDDVGARALTGRLAGVILHLGCVVGDVWAPYPKWLGTAVSRLPFASRLVPPLRAALAADDWMERQDSLGLALTALYDAQRGAGLPVADGVPVRPFYDRPFLGVDDAVLEALRAEIHDPLLRALPPGIGAIEQWCDGPAVLMDAQRRRAVVCAAARG</sequence>
<keyword evidence="4" id="KW-1185">Reference proteome</keyword>
<feature type="domain" description="DUF4037" evidence="2">
    <location>
        <begin position="171"/>
        <end position="269"/>
    </location>
</feature>
<dbReference type="AlphaFoldDB" id="A0A4P7SKM9"/>
<dbReference type="InterPro" id="IPR025117">
    <property type="entry name" value="DUF4037"/>
</dbReference>
<evidence type="ECO:0000259" key="2">
    <source>
        <dbReference type="Pfam" id="PF13228"/>
    </source>
</evidence>
<dbReference type="OrthoDB" id="3030at2"/>
<evidence type="ECO:0000313" key="3">
    <source>
        <dbReference type="EMBL" id="QCB94750.1"/>
    </source>
</evidence>
<dbReference type="Proteomes" id="UP000296469">
    <property type="component" value="Chromosome"/>
</dbReference>
<dbReference type="EMBL" id="CP039291">
    <property type="protein sequence ID" value="QCB94750.1"/>
    <property type="molecule type" value="Genomic_DNA"/>
</dbReference>
<dbReference type="Pfam" id="PF13228">
    <property type="entry name" value="DUF4037"/>
    <property type="match status" value="1"/>
</dbReference>
<name>A0A4P7SKM9_9CELL</name>
<reference evidence="3 4" key="1">
    <citation type="submission" date="2019-04" db="EMBL/GenBank/DDBJ databases">
        <title>Isolation and identification of Cellulomonas shaoxiangyii sp. Nov. isolated from feces of the Tibetan antelopes (Pantholops hodgsonii) in the Qinghai-Tibet plateau of China.</title>
        <authorList>
            <person name="Tian Z."/>
        </authorList>
    </citation>
    <scope>NUCLEOTIDE SEQUENCE [LARGE SCALE GENOMIC DNA]</scope>
    <source>
        <strain evidence="3 4">Z28</strain>
    </source>
</reference>
<gene>
    <name evidence="3" type="ORF">E5225_15485</name>
</gene>
<evidence type="ECO:0000256" key="1">
    <source>
        <dbReference type="SAM" id="MobiDB-lite"/>
    </source>
</evidence>